<feature type="compositionally biased region" description="Polar residues" evidence="1">
    <location>
        <begin position="101"/>
        <end position="111"/>
    </location>
</feature>
<dbReference type="EMBL" id="CM007389">
    <property type="protein sequence ID" value="ONK58503.1"/>
    <property type="molecule type" value="Genomic_DNA"/>
</dbReference>
<proteinExistence type="predicted"/>
<gene>
    <name evidence="2" type="ORF">A4U43_C09F13740</name>
</gene>
<evidence type="ECO:0000256" key="1">
    <source>
        <dbReference type="SAM" id="MobiDB-lite"/>
    </source>
</evidence>
<keyword evidence="3" id="KW-1185">Reference proteome</keyword>
<dbReference type="Proteomes" id="UP000243459">
    <property type="component" value="Chromosome 9"/>
</dbReference>
<accession>A0A5P1E982</accession>
<protein>
    <submittedName>
        <fullName evidence="2">Uncharacterized protein</fullName>
    </submittedName>
</protein>
<feature type="region of interest" description="Disordered" evidence="1">
    <location>
        <begin position="1"/>
        <end position="122"/>
    </location>
</feature>
<dbReference type="AlphaFoldDB" id="A0A5P1E982"/>
<dbReference type="Gramene" id="ONK58503">
    <property type="protein sequence ID" value="ONK58503"/>
    <property type="gene ID" value="A4U43_C09F13740"/>
</dbReference>
<evidence type="ECO:0000313" key="3">
    <source>
        <dbReference type="Proteomes" id="UP000243459"/>
    </source>
</evidence>
<evidence type="ECO:0000313" key="2">
    <source>
        <dbReference type="EMBL" id="ONK58503.1"/>
    </source>
</evidence>
<sequence length="122" mass="12748">MPHPLDFPAELEHPNAEPAFGQLIGPAQRAGQFQPGTPLAPWTSSSAGLGDFGPPDKWKEQQSVAGRRPFPIRAASTGRGARRQGAGSQMPPALSMGASLISATAESTTGGIKSVRPIRRLP</sequence>
<name>A0A5P1E982_ASPOF</name>
<reference evidence="3" key="1">
    <citation type="journal article" date="2017" name="Nat. Commun.">
        <title>The asparagus genome sheds light on the origin and evolution of a young Y chromosome.</title>
        <authorList>
            <person name="Harkess A."/>
            <person name="Zhou J."/>
            <person name="Xu C."/>
            <person name="Bowers J.E."/>
            <person name="Van der Hulst R."/>
            <person name="Ayyampalayam S."/>
            <person name="Mercati F."/>
            <person name="Riccardi P."/>
            <person name="McKain M.R."/>
            <person name="Kakrana A."/>
            <person name="Tang H."/>
            <person name="Ray J."/>
            <person name="Groenendijk J."/>
            <person name="Arikit S."/>
            <person name="Mathioni S.M."/>
            <person name="Nakano M."/>
            <person name="Shan H."/>
            <person name="Telgmann-Rauber A."/>
            <person name="Kanno A."/>
            <person name="Yue Z."/>
            <person name="Chen H."/>
            <person name="Li W."/>
            <person name="Chen Y."/>
            <person name="Xu X."/>
            <person name="Zhang Y."/>
            <person name="Luo S."/>
            <person name="Chen H."/>
            <person name="Gao J."/>
            <person name="Mao Z."/>
            <person name="Pires J.C."/>
            <person name="Luo M."/>
            <person name="Kudrna D."/>
            <person name="Wing R.A."/>
            <person name="Meyers B.C."/>
            <person name="Yi K."/>
            <person name="Kong H."/>
            <person name="Lavrijsen P."/>
            <person name="Sunseri F."/>
            <person name="Falavigna A."/>
            <person name="Ye Y."/>
            <person name="Leebens-Mack J.H."/>
            <person name="Chen G."/>
        </authorList>
    </citation>
    <scope>NUCLEOTIDE SEQUENCE [LARGE SCALE GENOMIC DNA]</scope>
    <source>
        <strain evidence="3">cv. DH0086</strain>
    </source>
</reference>
<organism evidence="2 3">
    <name type="scientific">Asparagus officinalis</name>
    <name type="common">Garden asparagus</name>
    <dbReference type="NCBI Taxonomy" id="4686"/>
    <lineage>
        <taxon>Eukaryota</taxon>
        <taxon>Viridiplantae</taxon>
        <taxon>Streptophyta</taxon>
        <taxon>Embryophyta</taxon>
        <taxon>Tracheophyta</taxon>
        <taxon>Spermatophyta</taxon>
        <taxon>Magnoliopsida</taxon>
        <taxon>Liliopsida</taxon>
        <taxon>Asparagales</taxon>
        <taxon>Asparagaceae</taxon>
        <taxon>Asparagoideae</taxon>
        <taxon>Asparagus</taxon>
    </lineage>
</organism>
<feature type="compositionally biased region" description="Low complexity" evidence="1">
    <location>
        <begin position="73"/>
        <end position="89"/>
    </location>
</feature>